<dbReference type="Proteomes" id="UP000683291">
    <property type="component" value="Chromosome 1"/>
</dbReference>
<reference evidence="1" key="1">
    <citation type="submission" date="2021-04" db="EMBL/GenBank/DDBJ databases">
        <title>Complete genome sequence for Sulfitobacter sp. strain JK7-1.</title>
        <authorList>
            <person name="Park S.-J."/>
        </authorList>
    </citation>
    <scope>NUCLEOTIDE SEQUENCE</scope>
    <source>
        <strain evidence="1">JK7-1</strain>
    </source>
</reference>
<evidence type="ECO:0000313" key="2">
    <source>
        <dbReference type="Proteomes" id="UP000683291"/>
    </source>
</evidence>
<dbReference type="AlphaFoldDB" id="A0A975PN34"/>
<dbReference type="RefSeq" id="WP_212705241.1">
    <property type="nucleotide sequence ID" value="NZ_CP073581.1"/>
</dbReference>
<evidence type="ECO:0000313" key="1">
    <source>
        <dbReference type="EMBL" id="QUJ77046.1"/>
    </source>
</evidence>
<organism evidence="1 2">
    <name type="scientific">Sulfitobacter albidus</name>
    <dbReference type="NCBI Taxonomy" id="2829501"/>
    <lineage>
        <taxon>Bacteria</taxon>
        <taxon>Pseudomonadati</taxon>
        <taxon>Pseudomonadota</taxon>
        <taxon>Alphaproteobacteria</taxon>
        <taxon>Rhodobacterales</taxon>
        <taxon>Roseobacteraceae</taxon>
        <taxon>Sulfitobacter</taxon>
    </lineage>
</organism>
<keyword evidence="2" id="KW-1185">Reference proteome</keyword>
<dbReference type="EMBL" id="CP073581">
    <property type="protein sequence ID" value="QUJ77046.1"/>
    <property type="molecule type" value="Genomic_DNA"/>
</dbReference>
<protein>
    <submittedName>
        <fullName evidence="1">Uncharacterized protein</fullName>
    </submittedName>
</protein>
<proteinExistence type="predicted"/>
<gene>
    <name evidence="1" type="ORF">KDD17_03145</name>
</gene>
<sequence length="125" mass="13966">MKKHVLVFISDPILRDDVIETVNEVHPQAQIEIAEDYDQACERLHALDGWAWAIINPELDRAPIDASLKGLGFAMQARAALPVVLSAPVRDTDTQNWIFLEPPFNTPMLRDALLQTLPTQASDPI</sequence>
<name>A0A975PN34_9RHOB</name>
<accession>A0A975PN34</accession>
<dbReference type="KEGG" id="sual:KDD17_03145"/>